<accession>A0A4Y2LVI9</accession>
<name>A0A4Y2LVI9_ARAVE</name>
<gene>
    <name evidence="1" type="ORF">AVEN_51583_1</name>
</gene>
<evidence type="ECO:0000313" key="1">
    <source>
        <dbReference type="EMBL" id="GBN17526.1"/>
    </source>
</evidence>
<dbReference type="EMBL" id="BGPR01278500">
    <property type="protein sequence ID" value="GBN17526.1"/>
    <property type="molecule type" value="Genomic_DNA"/>
</dbReference>
<protein>
    <submittedName>
        <fullName evidence="1">Uncharacterized protein</fullName>
    </submittedName>
</protein>
<evidence type="ECO:0000313" key="2">
    <source>
        <dbReference type="Proteomes" id="UP000499080"/>
    </source>
</evidence>
<proteinExistence type="predicted"/>
<dbReference type="Proteomes" id="UP000499080">
    <property type="component" value="Unassembled WGS sequence"/>
</dbReference>
<reference evidence="1 2" key="1">
    <citation type="journal article" date="2019" name="Sci. Rep.">
        <title>Orb-weaving spider Araneus ventricosus genome elucidates the spidroin gene catalogue.</title>
        <authorList>
            <person name="Kono N."/>
            <person name="Nakamura H."/>
            <person name="Ohtoshi R."/>
            <person name="Moran D.A.P."/>
            <person name="Shinohara A."/>
            <person name="Yoshida Y."/>
            <person name="Fujiwara M."/>
            <person name="Mori M."/>
            <person name="Tomita M."/>
            <person name="Arakawa K."/>
        </authorList>
    </citation>
    <scope>NUCLEOTIDE SEQUENCE [LARGE SCALE GENOMIC DNA]</scope>
</reference>
<comment type="caution">
    <text evidence="1">The sequence shown here is derived from an EMBL/GenBank/DDBJ whole genome shotgun (WGS) entry which is preliminary data.</text>
</comment>
<dbReference type="AlphaFoldDB" id="A0A4Y2LVI9"/>
<keyword evidence="2" id="KW-1185">Reference proteome</keyword>
<sequence>MGKRDCFGDSVKLDSDNRDSTVETNSDIFFLPSTGLPLQNANRSVLFPYAFTEYPESILYCIWYIKSILPNFPESEQRSANISSNSRRSTAYYFI</sequence>
<organism evidence="1 2">
    <name type="scientific">Araneus ventricosus</name>
    <name type="common">Orbweaver spider</name>
    <name type="synonym">Epeira ventricosa</name>
    <dbReference type="NCBI Taxonomy" id="182803"/>
    <lineage>
        <taxon>Eukaryota</taxon>
        <taxon>Metazoa</taxon>
        <taxon>Ecdysozoa</taxon>
        <taxon>Arthropoda</taxon>
        <taxon>Chelicerata</taxon>
        <taxon>Arachnida</taxon>
        <taxon>Araneae</taxon>
        <taxon>Araneomorphae</taxon>
        <taxon>Entelegynae</taxon>
        <taxon>Araneoidea</taxon>
        <taxon>Araneidae</taxon>
        <taxon>Araneus</taxon>
    </lineage>
</organism>